<proteinExistence type="predicted"/>
<gene>
    <name evidence="1" type="ORF">I7412_16325</name>
</gene>
<name>A0A937RLP9_9ACTN</name>
<dbReference type="EMBL" id="JAEACQ010000194">
    <property type="protein sequence ID" value="MBL7628688.1"/>
    <property type="molecule type" value="Genomic_DNA"/>
</dbReference>
<dbReference type="AlphaFoldDB" id="A0A937RLP9"/>
<dbReference type="RefSeq" id="WP_202999562.1">
    <property type="nucleotide sequence ID" value="NZ_JADWYU010000094.1"/>
</dbReference>
<accession>A0A937RLP9</accession>
<evidence type="ECO:0000313" key="2">
    <source>
        <dbReference type="Proteomes" id="UP000604475"/>
    </source>
</evidence>
<comment type="caution">
    <text evidence="1">The sequence shown here is derived from an EMBL/GenBank/DDBJ whole genome shotgun (WGS) entry which is preliminary data.</text>
</comment>
<protein>
    <submittedName>
        <fullName evidence="1">Uncharacterized protein</fullName>
    </submittedName>
</protein>
<keyword evidence="2" id="KW-1185">Reference proteome</keyword>
<dbReference type="Proteomes" id="UP000604475">
    <property type="component" value="Unassembled WGS sequence"/>
</dbReference>
<evidence type="ECO:0000313" key="1">
    <source>
        <dbReference type="EMBL" id="MBL7628688.1"/>
    </source>
</evidence>
<organism evidence="1 2">
    <name type="scientific">Frankia nepalensis</name>
    <dbReference type="NCBI Taxonomy" id="1836974"/>
    <lineage>
        <taxon>Bacteria</taxon>
        <taxon>Bacillati</taxon>
        <taxon>Actinomycetota</taxon>
        <taxon>Actinomycetes</taxon>
        <taxon>Frankiales</taxon>
        <taxon>Frankiaceae</taxon>
        <taxon>Frankia</taxon>
    </lineage>
</organism>
<sequence length="118" mass="12129">MRRFIGITGSDYVCGSLRIKLSNWGTAPSPAGWLKVTLVWESDGVGLVSEGLEEVTVSLPPVAGGGTTVFDTRVCMTNIIEGVGPGGAHIGIYGTRGSSYFAPTSMVGNIDSSGTTSS</sequence>
<reference evidence="1" key="1">
    <citation type="submission" date="2020-12" db="EMBL/GenBank/DDBJ databases">
        <title>Genomic characterization of non-nitrogen-fixing Frankia strains.</title>
        <authorList>
            <person name="Carlos-Shanley C."/>
            <person name="Guerra T."/>
            <person name="Hahn D."/>
        </authorList>
    </citation>
    <scope>NUCLEOTIDE SEQUENCE</scope>
    <source>
        <strain evidence="1">CN6</strain>
    </source>
</reference>